<dbReference type="AlphaFoldDB" id="A0A195EDP8"/>
<evidence type="ECO:0000313" key="3">
    <source>
        <dbReference type="EMBL" id="KYN22969.1"/>
    </source>
</evidence>
<dbReference type="Proteomes" id="UP000078492">
    <property type="component" value="Unassembled WGS sequence"/>
</dbReference>
<name>A0A195EDP8_9HYME</name>
<dbReference type="EMBL" id="KQ979074">
    <property type="protein sequence ID" value="KYN22969.1"/>
    <property type="molecule type" value="Genomic_DNA"/>
</dbReference>
<keyword evidence="4" id="KW-1185">Reference proteome</keyword>
<protein>
    <submittedName>
        <fullName evidence="3">Uncharacterized protein</fullName>
    </submittedName>
</protein>
<organism evidence="3 4">
    <name type="scientific">Trachymyrmex cornetzi</name>
    <dbReference type="NCBI Taxonomy" id="471704"/>
    <lineage>
        <taxon>Eukaryota</taxon>
        <taxon>Metazoa</taxon>
        <taxon>Ecdysozoa</taxon>
        <taxon>Arthropoda</taxon>
        <taxon>Hexapoda</taxon>
        <taxon>Insecta</taxon>
        <taxon>Pterygota</taxon>
        <taxon>Neoptera</taxon>
        <taxon>Endopterygota</taxon>
        <taxon>Hymenoptera</taxon>
        <taxon>Apocrita</taxon>
        <taxon>Aculeata</taxon>
        <taxon>Formicoidea</taxon>
        <taxon>Formicidae</taxon>
        <taxon>Myrmicinae</taxon>
        <taxon>Trachymyrmex</taxon>
    </lineage>
</organism>
<sequence length="319" mass="35473">MTARVNKSQPNAIPGNRPLFPFFIAPENEIETRRFGKNRDHSTVIGRATPASSRLRSSRSRRATTSCFSASSRPCERKIVDDILPTPNAPTMAASVFMAFQLRVRRYVRKSIQRCPLRCIIAESEEVSGSSCYSYIAYFFRTYLSLSFLFPSSIISVSLPLPPSLKVARRKEESLARSQVMAQFAFYLVPVASSSFTIAVRTLLLLLLLPSLLVLAGVSSYRCACRQPADSNPRTIIIVVRRVDPEKEKALINANNVDEFKPYSARRKFSGVLVLTVRNTKYLSCKIVVEKRSVGCHVAGHSGSSNGITWRARASNNGV</sequence>
<keyword evidence="2" id="KW-0812">Transmembrane</keyword>
<proteinExistence type="predicted"/>
<evidence type="ECO:0000313" key="4">
    <source>
        <dbReference type="Proteomes" id="UP000078492"/>
    </source>
</evidence>
<gene>
    <name evidence="3" type="ORF">ALC57_04752</name>
</gene>
<reference evidence="3 4" key="1">
    <citation type="submission" date="2015-09" db="EMBL/GenBank/DDBJ databases">
        <title>Trachymyrmex cornetzi WGS genome.</title>
        <authorList>
            <person name="Nygaard S."/>
            <person name="Hu H."/>
            <person name="Boomsma J."/>
            <person name="Zhang G."/>
        </authorList>
    </citation>
    <scope>NUCLEOTIDE SEQUENCE [LARGE SCALE GENOMIC DNA]</scope>
    <source>
        <strain evidence="3">Tcor2-1</strain>
        <tissue evidence="3">Whole body</tissue>
    </source>
</reference>
<accession>A0A195EDP8</accession>
<keyword evidence="2" id="KW-0472">Membrane</keyword>
<keyword evidence="2" id="KW-1133">Transmembrane helix</keyword>
<feature type="region of interest" description="Disordered" evidence="1">
    <location>
        <begin position="35"/>
        <end position="62"/>
    </location>
</feature>
<feature type="transmembrane region" description="Helical" evidence="2">
    <location>
        <begin position="138"/>
        <end position="159"/>
    </location>
</feature>
<evidence type="ECO:0000256" key="2">
    <source>
        <dbReference type="SAM" id="Phobius"/>
    </source>
</evidence>
<feature type="transmembrane region" description="Helical" evidence="2">
    <location>
        <begin position="204"/>
        <end position="224"/>
    </location>
</feature>
<evidence type="ECO:0000256" key="1">
    <source>
        <dbReference type="SAM" id="MobiDB-lite"/>
    </source>
</evidence>